<dbReference type="OrthoDB" id="195026at2759"/>
<feature type="non-terminal residue" evidence="4">
    <location>
        <position position="1"/>
    </location>
</feature>
<keyword evidence="5" id="KW-1185">Reference proteome</keyword>
<protein>
    <recommendedName>
        <fullName evidence="3">Guanylate cyclase domain-containing protein</fullName>
    </recommendedName>
</protein>
<keyword evidence="1" id="KW-0547">Nucleotide-binding</keyword>
<dbReference type="AlphaFoldDB" id="A0A835Z8Z0"/>
<dbReference type="Gene3D" id="3.30.70.1230">
    <property type="entry name" value="Nucleotide cyclase"/>
    <property type="match status" value="1"/>
</dbReference>
<name>A0A835Z8Z0_9STRA</name>
<dbReference type="GO" id="GO:0005737">
    <property type="term" value="C:cytoplasm"/>
    <property type="evidence" value="ECO:0007669"/>
    <property type="project" value="TreeGrafter"/>
</dbReference>
<dbReference type="PANTHER" id="PTHR16305">
    <property type="entry name" value="TESTICULAR SOLUBLE ADENYLYL CYCLASE"/>
    <property type="match status" value="1"/>
</dbReference>
<evidence type="ECO:0000256" key="2">
    <source>
        <dbReference type="ARBA" id="ARBA00022840"/>
    </source>
</evidence>
<dbReference type="InterPro" id="IPR029787">
    <property type="entry name" value="Nucleotide_cyclase"/>
</dbReference>
<evidence type="ECO:0000313" key="4">
    <source>
        <dbReference type="EMBL" id="KAG5185659.1"/>
    </source>
</evidence>
<evidence type="ECO:0000256" key="1">
    <source>
        <dbReference type="ARBA" id="ARBA00022741"/>
    </source>
</evidence>
<dbReference type="InterPro" id="IPR001054">
    <property type="entry name" value="A/G_cyclase"/>
</dbReference>
<dbReference type="GO" id="GO:0035556">
    <property type="term" value="P:intracellular signal transduction"/>
    <property type="evidence" value="ECO:0007669"/>
    <property type="project" value="InterPro"/>
</dbReference>
<keyword evidence="2" id="KW-0067">ATP-binding</keyword>
<comment type="caution">
    <text evidence="4">The sequence shown here is derived from an EMBL/GenBank/DDBJ whole genome shotgun (WGS) entry which is preliminary data.</text>
</comment>
<dbReference type="SUPFAM" id="SSF55073">
    <property type="entry name" value="Nucleotide cyclase"/>
    <property type="match status" value="1"/>
</dbReference>
<evidence type="ECO:0000313" key="5">
    <source>
        <dbReference type="Proteomes" id="UP000664859"/>
    </source>
</evidence>
<organism evidence="4 5">
    <name type="scientific">Tribonema minus</name>
    <dbReference type="NCBI Taxonomy" id="303371"/>
    <lineage>
        <taxon>Eukaryota</taxon>
        <taxon>Sar</taxon>
        <taxon>Stramenopiles</taxon>
        <taxon>Ochrophyta</taxon>
        <taxon>PX clade</taxon>
        <taxon>Xanthophyceae</taxon>
        <taxon>Tribonematales</taxon>
        <taxon>Tribonemataceae</taxon>
        <taxon>Tribonema</taxon>
    </lineage>
</organism>
<dbReference type="PANTHER" id="PTHR16305:SF35">
    <property type="entry name" value="TRANSCRIPTIONAL ACTIVATOR DOMAIN"/>
    <property type="match status" value="1"/>
</dbReference>
<reference evidence="4" key="1">
    <citation type="submission" date="2021-02" db="EMBL/GenBank/DDBJ databases">
        <title>First Annotated Genome of the Yellow-green Alga Tribonema minus.</title>
        <authorList>
            <person name="Mahan K.M."/>
        </authorList>
    </citation>
    <scope>NUCLEOTIDE SEQUENCE</scope>
    <source>
        <strain evidence="4">UTEX B ZZ1240</strain>
    </source>
</reference>
<dbReference type="Proteomes" id="UP000664859">
    <property type="component" value="Unassembled WGS sequence"/>
</dbReference>
<accession>A0A835Z8Z0</accession>
<dbReference type="GO" id="GO:0005524">
    <property type="term" value="F:ATP binding"/>
    <property type="evidence" value="ECO:0007669"/>
    <property type="project" value="UniProtKB-KW"/>
</dbReference>
<feature type="non-terminal residue" evidence="4">
    <location>
        <position position="204"/>
    </location>
</feature>
<dbReference type="PROSITE" id="PS50125">
    <property type="entry name" value="GUANYLATE_CYCLASE_2"/>
    <property type="match status" value="1"/>
</dbReference>
<feature type="domain" description="Guanylate cyclase" evidence="3">
    <location>
        <begin position="4"/>
        <end position="73"/>
    </location>
</feature>
<sequence length="204" mass="21541">FDCALLFVDISGFTSSMERFATQGSRGTERFWRAISGYFGSLLREIYSRGGDVECFAGDAMMVSFGAEEVASHPIGALILARHLALHGDVQSEADARLAVATKVAVDAAAAMLRTMSPYTRVERDFPGPGQDMQLLLTLHGSVGAGGLTALELIHADTGETARGKRWHYVCGPVIGQLARAHAISAANDCVLSKQAARAAGADA</sequence>
<dbReference type="EMBL" id="JAFCMP010000124">
    <property type="protein sequence ID" value="KAG5185659.1"/>
    <property type="molecule type" value="Genomic_DNA"/>
</dbReference>
<dbReference type="GO" id="GO:0009190">
    <property type="term" value="P:cyclic nucleotide biosynthetic process"/>
    <property type="evidence" value="ECO:0007669"/>
    <property type="project" value="InterPro"/>
</dbReference>
<evidence type="ECO:0000259" key="3">
    <source>
        <dbReference type="PROSITE" id="PS50125"/>
    </source>
</evidence>
<dbReference type="GO" id="GO:0004016">
    <property type="term" value="F:adenylate cyclase activity"/>
    <property type="evidence" value="ECO:0007669"/>
    <property type="project" value="TreeGrafter"/>
</dbReference>
<proteinExistence type="predicted"/>
<gene>
    <name evidence="4" type="ORF">JKP88DRAFT_152612</name>
</gene>